<evidence type="ECO:0000313" key="1">
    <source>
        <dbReference type="EMBL" id="KAH7670673.1"/>
    </source>
</evidence>
<proteinExistence type="predicted"/>
<keyword evidence="2" id="KW-1185">Reference proteome</keyword>
<reference evidence="2" key="1">
    <citation type="journal article" date="2022" name="Nat. Commun.">
        <title>Chromosome evolution and the genetic basis of agronomically important traits in greater yam.</title>
        <authorList>
            <person name="Bredeson J.V."/>
            <person name="Lyons J.B."/>
            <person name="Oniyinde I.O."/>
            <person name="Okereke N.R."/>
            <person name="Kolade O."/>
            <person name="Nnabue I."/>
            <person name="Nwadili C.O."/>
            <person name="Hribova E."/>
            <person name="Parker M."/>
            <person name="Nwogha J."/>
            <person name="Shu S."/>
            <person name="Carlson J."/>
            <person name="Kariba R."/>
            <person name="Muthemba S."/>
            <person name="Knop K."/>
            <person name="Barton G.J."/>
            <person name="Sherwood A.V."/>
            <person name="Lopez-Montes A."/>
            <person name="Asiedu R."/>
            <person name="Jamnadass R."/>
            <person name="Muchugi A."/>
            <person name="Goodstein D."/>
            <person name="Egesi C.N."/>
            <person name="Featherston J."/>
            <person name="Asfaw A."/>
            <person name="Simpson G.G."/>
            <person name="Dolezel J."/>
            <person name="Hendre P.S."/>
            <person name="Van Deynze A."/>
            <person name="Kumar P.L."/>
            <person name="Obidiegwu J.E."/>
            <person name="Bhattacharjee R."/>
            <person name="Rokhsar D.S."/>
        </authorList>
    </citation>
    <scope>NUCLEOTIDE SEQUENCE [LARGE SCALE GENOMIC DNA]</scope>
    <source>
        <strain evidence="2">cv. TDa95/00328</strain>
    </source>
</reference>
<comment type="caution">
    <text evidence="1">The sequence shown here is derived from an EMBL/GenBank/DDBJ whole genome shotgun (WGS) entry which is preliminary data.</text>
</comment>
<organism evidence="1 2">
    <name type="scientific">Dioscorea alata</name>
    <name type="common">Purple yam</name>
    <dbReference type="NCBI Taxonomy" id="55571"/>
    <lineage>
        <taxon>Eukaryota</taxon>
        <taxon>Viridiplantae</taxon>
        <taxon>Streptophyta</taxon>
        <taxon>Embryophyta</taxon>
        <taxon>Tracheophyta</taxon>
        <taxon>Spermatophyta</taxon>
        <taxon>Magnoliopsida</taxon>
        <taxon>Liliopsida</taxon>
        <taxon>Dioscoreales</taxon>
        <taxon>Dioscoreaceae</taxon>
        <taxon>Dioscorea</taxon>
    </lineage>
</organism>
<dbReference type="EMBL" id="CM037020">
    <property type="protein sequence ID" value="KAH7670673.1"/>
    <property type="molecule type" value="Genomic_DNA"/>
</dbReference>
<dbReference type="Proteomes" id="UP000827976">
    <property type="component" value="Chromosome 10"/>
</dbReference>
<gene>
    <name evidence="1" type="ORF">IHE45_10G043500</name>
</gene>
<sequence>MVSGDLFFGHKLGMRVFRWLVNFMSILAKLGVVWDIHKLSIRTRSLRSRCNLSGARKDKFVPWGIIGKSNSLSNLKKREIHISAINGYFYKKFYKKLYLNSKGQCTEFPP</sequence>
<protein>
    <submittedName>
        <fullName evidence="1">Uncharacterized protein</fullName>
    </submittedName>
</protein>
<accession>A0ACB7VAP4</accession>
<evidence type="ECO:0000313" key="2">
    <source>
        <dbReference type="Proteomes" id="UP000827976"/>
    </source>
</evidence>
<name>A0ACB7VAP4_DIOAL</name>